<dbReference type="Proteomes" id="UP000317371">
    <property type="component" value="Unassembled WGS sequence"/>
</dbReference>
<dbReference type="InParanoid" id="A0A540VK17"/>
<organism evidence="3 4">
    <name type="scientific">Litorilinea aerophila</name>
    <dbReference type="NCBI Taxonomy" id="1204385"/>
    <lineage>
        <taxon>Bacteria</taxon>
        <taxon>Bacillati</taxon>
        <taxon>Chloroflexota</taxon>
        <taxon>Caldilineae</taxon>
        <taxon>Caldilineales</taxon>
        <taxon>Caldilineaceae</taxon>
        <taxon>Litorilinea</taxon>
    </lineage>
</organism>
<dbReference type="AlphaFoldDB" id="A0A540VK17"/>
<name>A0A540VK17_9CHLR</name>
<protein>
    <recommendedName>
        <fullName evidence="2">SnoaL-like domain-containing protein</fullName>
    </recommendedName>
</protein>
<dbReference type="Gene3D" id="3.10.450.50">
    <property type="match status" value="2"/>
</dbReference>
<accession>A0A540VK17</accession>
<gene>
    <name evidence="3" type="ORF">FKZ61_05380</name>
</gene>
<dbReference type="InterPro" id="IPR032710">
    <property type="entry name" value="NTF2-like_dom_sf"/>
</dbReference>
<keyword evidence="1" id="KW-0812">Transmembrane</keyword>
<dbReference type="GO" id="GO:0030638">
    <property type="term" value="P:polyketide metabolic process"/>
    <property type="evidence" value="ECO:0007669"/>
    <property type="project" value="InterPro"/>
</dbReference>
<feature type="transmembrane region" description="Helical" evidence="1">
    <location>
        <begin position="74"/>
        <end position="96"/>
    </location>
</feature>
<proteinExistence type="predicted"/>
<dbReference type="PANTHER" id="PTHR38436:SF1">
    <property type="entry name" value="ESTER CYCLASE"/>
    <property type="match status" value="1"/>
</dbReference>
<comment type="caution">
    <text evidence="3">The sequence shown here is derived from an EMBL/GenBank/DDBJ whole genome shotgun (WGS) entry which is preliminary data.</text>
</comment>
<sequence length="353" mass="38545">MACHVNRLATYRWGTGEPLLYFRTSSRCIPWASARCSTLCSQINAHIKKGARTMYLTLLTGKARVANRWNLRPGAALLLPFLMFALVLSGCQPIVLPGSDATTIQSFDAAWNAHDVDAVLAFFTDDAVITPVPPLPGGPEKFTGREEIRGFIQLLMPGFRVKSENIQVSGTTVTWWFAVYSDFFQSLGVNPVTGMGEAVLDQGKFRSFVPRFSQETVNKLLALREEAEIESGGNLALIDELFAPEFQLHFPGFPPMDREGYKQLLAGFRAGFPDLEVTVAGQVAEGSMVANRLVIRGTHTGEFQGIPPTGSAIEVTGMNVMRFENGKIVELWGVPDLLGILQQIGAIPAPGQN</sequence>
<keyword evidence="1" id="KW-0472">Membrane</keyword>
<dbReference type="OrthoDB" id="158434at2"/>
<dbReference type="InterPro" id="IPR009959">
    <property type="entry name" value="Cyclase_SnoaL-like"/>
</dbReference>
<keyword evidence="4" id="KW-1185">Reference proteome</keyword>
<dbReference type="CDD" id="cd00531">
    <property type="entry name" value="NTF2_like"/>
    <property type="match status" value="1"/>
</dbReference>
<feature type="domain" description="SnoaL-like" evidence="2">
    <location>
        <begin position="106"/>
        <end position="180"/>
    </location>
</feature>
<evidence type="ECO:0000256" key="1">
    <source>
        <dbReference type="SAM" id="Phobius"/>
    </source>
</evidence>
<dbReference type="EMBL" id="VIGC01000005">
    <property type="protein sequence ID" value="TQE97066.1"/>
    <property type="molecule type" value="Genomic_DNA"/>
</dbReference>
<keyword evidence="1" id="KW-1133">Transmembrane helix</keyword>
<dbReference type="Pfam" id="PF12680">
    <property type="entry name" value="SnoaL_2"/>
    <property type="match status" value="1"/>
</dbReference>
<dbReference type="PANTHER" id="PTHR38436">
    <property type="entry name" value="POLYKETIDE CYCLASE SNOAL-LIKE DOMAIN"/>
    <property type="match status" value="1"/>
</dbReference>
<evidence type="ECO:0000313" key="4">
    <source>
        <dbReference type="Proteomes" id="UP000317371"/>
    </source>
</evidence>
<dbReference type="SUPFAM" id="SSF54427">
    <property type="entry name" value="NTF2-like"/>
    <property type="match status" value="2"/>
</dbReference>
<evidence type="ECO:0000313" key="3">
    <source>
        <dbReference type="EMBL" id="TQE97066.1"/>
    </source>
</evidence>
<dbReference type="InterPro" id="IPR037401">
    <property type="entry name" value="SnoaL-like"/>
</dbReference>
<reference evidence="3 4" key="1">
    <citation type="submission" date="2019-06" db="EMBL/GenBank/DDBJ databases">
        <title>Genome sequence of Litorilinea aerophila BAA-2444.</title>
        <authorList>
            <person name="Maclea K.S."/>
            <person name="Maurais E.G."/>
            <person name="Iannazzi L.C."/>
        </authorList>
    </citation>
    <scope>NUCLEOTIDE SEQUENCE [LARGE SCALE GENOMIC DNA]</scope>
    <source>
        <strain evidence="3 4">ATCC BAA-2444</strain>
    </source>
</reference>
<dbReference type="Pfam" id="PF07366">
    <property type="entry name" value="SnoaL"/>
    <property type="match status" value="1"/>
</dbReference>
<evidence type="ECO:0000259" key="2">
    <source>
        <dbReference type="Pfam" id="PF12680"/>
    </source>
</evidence>